<evidence type="ECO:0000313" key="5">
    <source>
        <dbReference type="JaponicusDB" id="SJAG_03625"/>
    </source>
</evidence>
<dbReference type="JaponicusDB" id="SJAG_03625">
    <property type="gene designation" value="spa2"/>
</dbReference>
<organism evidence="4 6">
    <name type="scientific">Schizosaccharomyces japonicus (strain yFS275 / FY16936)</name>
    <name type="common">Fission yeast</name>
    <dbReference type="NCBI Taxonomy" id="402676"/>
    <lineage>
        <taxon>Eukaryota</taxon>
        <taxon>Fungi</taxon>
        <taxon>Dikarya</taxon>
        <taxon>Ascomycota</taxon>
        <taxon>Taphrinomycotina</taxon>
        <taxon>Schizosaccharomycetes</taxon>
        <taxon>Schizosaccharomycetales</taxon>
        <taxon>Schizosaccharomycetaceae</taxon>
        <taxon>Schizosaccharomyces</taxon>
    </lineage>
</organism>
<reference evidence="4 6" key="1">
    <citation type="journal article" date="2011" name="Science">
        <title>Comparative functional genomics of the fission yeasts.</title>
        <authorList>
            <person name="Rhind N."/>
            <person name="Chen Z."/>
            <person name="Yassour M."/>
            <person name="Thompson D.A."/>
            <person name="Haas B.J."/>
            <person name="Habib N."/>
            <person name="Wapinski I."/>
            <person name="Roy S."/>
            <person name="Lin M.F."/>
            <person name="Heiman D.I."/>
            <person name="Young S.K."/>
            <person name="Furuya K."/>
            <person name="Guo Y."/>
            <person name="Pidoux A."/>
            <person name="Chen H.M."/>
            <person name="Robbertse B."/>
            <person name="Goldberg J.M."/>
            <person name="Aoki K."/>
            <person name="Bayne E.H."/>
            <person name="Berlin A.M."/>
            <person name="Desjardins C.A."/>
            <person name="Dobbs E."/>
            <person name="Dukaj L."/>
            <person name="Fan L."/>
            <person name="FitzGerald M.G."/>
            <person name="French C."/>
            <person name="Gujja S."/>
            <person name="Hansen K."/>
            <person name="Keifenheim D."/>
            <person name="Levin J.Z."/>
            <person name="Mosher R.A."/>
            <person name="Mueller C.A."/>
            <person name="Pfiffner J."/>
            <person name="Priest M."/>
            <person name="Russ C."/>
            <person name="Smialowska A."/>
            <person name="Swoboda P."/>
            <person name="Sykes S.M."/>
            <person name="Vaughn M."/>
            <person name="Vengrova S."/>
            <person name="Yoder R."/>
            <person name="Zeng Q."/>
            <person name="Allshire R."/>
            <person name="Baulcombe D."/>
            <person name="Birren B.W."/>
            <person name="Brown W."/>
            <person name="Ekwall K."/>
            <person name="Kellis M."/>
            <person name="Leatherwood J."/>
            <person name="Levin H."/>
            <person name="Margalit H."/>
            <person name="Martienssen R."/>
            <person name="Nieduszynski C.A."/>
            <person name="Spatafora J.W."/>
            <person name="Friedman N."/>
            <person name="Dalgaard J.Z."/>
            <person name="Baumann P."/>
            <person name="Niki H."/>
            <person name="Regev A."/>
            <person name="Nusbaum C."/>
        </authorList>
    </citation>
    <scope>NUCLEOTIDE SEQUENCE [LARGE SCALE GENOMIC DNA]</scope>
    <source>
        <strain evidence="6">yFS275 / FY16936</strain>
    </source>
</reference>
<dbReference type="InterPro" id="IPR013724">
    <property type="entry name" value="GIT_SHD"/>
</dbReference>
<evidence type="ECO:0000256" key="2">
    <source>
        <dbReference type="SAM" id="MobiDB-lite"/>
    </source>
</evidence>
<dbReference type="eggNOG" id="ENOG502QS1N">
    <property type="taxonomic scope" value="Eukaryota"/>
</dbReference>
<dbReference type="PANTHER" id="PTHR21601:SF0">
    <property type="entry name" value="PROTEIN SPA2-RELATED"/>
    <property type="match status" value="1"/>
</dbReference>
<dbReference type="AlphaFoldDB" id="B6K4R3"/>
<dbReference type="GO" id="GO:0120105">
    <property type="term" value="C:mitotic actomyosin contractile ring, intermediate layer"/>
    <property type="evidence" value="ECO:0007669"/>
    <property type="project" value="EnsemblFungi"/>
</dbReference>
<dbReference type="OrthoDB" id="5588096at2759"/>
<keyword evidence="6" id="KW-1185">Reference proteome</keyword>
<dbReference type="InterPro" id="IPR056439">
    <property type="entry name" value="VBS_C3G9"/>
</dbReference>
<dbReference type="GO" id="GO:0035838">
    <property type="term" value="C:growing cell tip"/>
    <property type="evidence" value="ECO:0000269"/>
    <property type="project" value="JaponicusDB"/>
</dbReference>
<feature type="compositionally biased region" description="Low complexity" evidence="2">
    <location>
        <begin position="171"/>
        <end position="183"/>
    </location>
</feature>
<dbReference type="HOGENOM" id="CLU_412300_0_0_1"/>
<evidence type="ECO:0000313" key="6">
    <source>
        <dbReference type="Proteomes" id="UP000001744"/>
    </source>
</evidence>
<feature type="compositionally biased region" description="Polar residues" evidence="2">
    <location>
        <begin position="198"/>
        <end position="221"/>
    </location>
</feature>
<dbReference type="VEuPathDB" id="FungiDB:SJAG_03625"/>
<dbReference type="GO" id="GO:1902716">
    <property type="term" value="C:cell cortex of growing cell tip"/>
    <property type="evidence" value="ECO:0000318"/>
    <property type="project" value="GO_Central"/>
</dbReference>
<dbReference type="GO" id="GO:0005826">
    <property type="term" value="C:actomyosin contractile ring"/>
    <property type="evidence" value="ECO:0000318"/>
    <property type="project" value="GO_Central"/>
</dbReference>
<dbReference type="Pfam" id="PF23742">
    <property type="entry name" value="VBS_C3G9"/>
    <property type="match status" value="1"/>
</dbReference>
<feature type="compositionally biased region" description="Low complexity" evidence="2">
    <location>
        <begin position="134"/>
        <end position="145"/>
    </location>
</feature>
<dbReference type="OMA" id="HPKRNHA"/>
<feature type="coiled-coil region" evidence="1">
    <location>
        <begin position="230"/>
        <end position="364"/>
    </location>
</feature>
<dbReference type="Pfam" id="PF08518">
    <property type="entry name" value="GIT_SHD"/>
    <property type="match status" value="1"/>
</dbReference>
<dbReference type="GO" id="GO:0005078">
    <property type="term" value="F:MAP-kinase scaffold activity"/>
    <property type="evidence" value="ECO:0000318"/>
    <property type="project" value="GO_Central"/>
</dbReference>
<protein>
    <submittedName>
        <fullName evidence="4">GTPase activating protein</fullName>
    </submittedName>
</protein>
<dbReference type="InterPro" id="IPR039892">
    <property type="entry name" value="Spa2/Sph1"/>
</dbReference>
<dbReference type="STRING" id="402676.B6K4R3"/>
<feature type="domain" description="GIT Spa2 homology (SHD)" evidence="3">
    <location>
        <begin position="80"/>
        <end position="110"/>
    </location>
</feature>
<sequence>MRSIIIRQFRFLSRYLEPEFARDPNLVNSRSREKLQRLSHSQFNELLTDVSDELHRRINNDPNIPHLPSVDTFHPKRNHARQKMSTLAPLRLRDLCIDVFFELQTRYPAVVAESPSNVSSSSLPNSSGAPRTPTNATASNASTASLGKASSPQYMPATTAINTNQPPRLPTPSSSSPSVSNMPHRLPKAPHGREDVSIESSYMTSPTASPSQQQAIPVRSESPTKFLSRIELLESNLAKANSLLDANKAEMEAMTRQHTADQAKHKNELFQLEDKLHEAVHEKTTLSSQLEAAQKKIEELTKEVEKVNAAAEERQTKRGNMELEEHLSQMRMLIQAESKHLNELDEMQSQLERVKRESFQWKEKYYQVKLQNESASKVDATACLFQNPPVSPETLDKCTSDDGVFNRKDFVRYLFEMNEFIAATRSENSSQLLTKMKSLAIVLDTLATQAREKSFADSSELMKHMDEVYIHADTLMLQVRNFAINKGLTPLLHIDATAYTLSSVLINIVKQHQLHPDEMTRSSRGDGTRAVNQVETLSHVKEIVSKETDNLVAGVQALVDSVHEHRSQADVYEGVRNIAAIVRDVLFDITPLVNQVSAFVDASTVHDTLKALRDNRLRLLDAQDFDKEQSNTQLPDIAIATVAAYKQLLRLIDDAEFQAQFGKPSS</sequence>
<proteinExistence type="predicted"/>
<dbReference type="SMART" id="SM00555">
    <property type="entry name" value="GIT"/>
    <property type="match status" value="2"/>
</dbReference>
<dbReference type="GeneID" id="7051333"/>
<keyword evidence="1" id="KW-0175">Coiled coil</keyword>
<evidence type="ECO:0000259" key="3">
    <source>
        <dbReference type="SMART" id="SM00555"/>
    </source>
</evidence>
<feature type="domain" description="GIT Spa2 homology (SHD)" evidence="3">
    <location>
        <begin position="31"/>
        <end position="61"/>
    </location>
</feature>
<dbReference type="Proteomes" id="UP000001744">
    <property type="component" value="Unassembled WGS sequence"/>
</dbReference>
<dbReference type="GO" id="GO:0001411">
    <property type="term" value="C:hyphal tip"/>
    <property type="evidence" value="ECO:0000269"/>
    <property type="project" value="JaponicusDB"/>
</dbReference>
<dbReference type="RefSeq" id="XP_002174763.1">
    <property type="nucleotide sequence ID" value="XM_002174727.1"/>
</dbReference>
<evidence type="ECO:0000256" key="1">
    <source>
        <dbReference type="SAM" id="Coils"/>
    </source>
</evidence>
<accession>B6K4R3</accession>
<feature type="region of interest" description="Disordered" evidence="2">
    <location>
        <begin position="113"/>
        <end position="221"/>
    </location>
</feature>
<evidence type="ECO:0000313" key="4">
    <source>
        <dbReference type="EMBL" id="EEB08470.1"/>
    </source>
</evidence>
<gene>
    <name evidence="5" type="primary">spa2</name>
    <name evidence="4" type="ORF">SJAG_03625</name>
</gene>
<feature type="compositionally biased region" description="Low complexity" evidence="2">
    <location>
        <begin position="114"/>
        <end position="127"/>
    </location>
</feature>
<dbReference type="EMBL" id="KE651167">
    <property type="protein sequence ID" value="EEB08470.1"/>
    <property type="molecule type" value="Genomic_DNA"/>
</dbReference>
<dbReference type="PANTHER" id="PTHR21601">
    <property type="entry name" value="SPA2 PROTEIN"/>
    <property type="match status" value="1"/>
</dbReference>
<name>B6K4R3_SCHJY</name>